<accession>A0AAW2H8J4</accession>
<dbReference type="SUPFAM" id="SSF53335">
    <property type="entry name" value="S-adenosyl-L-methionine-dependent methyltransferases"/>
    <property type="match status" value="2"/>
</dbReference>
<name>A0AAW2H8J4_9NEOP</name>
<gene>
    <name evidence="1" type="ORF">PYX00_011788</name>
</gene>
<evidence type="ECO:0000313" key="1">
    <source>
        <dbReference type="EMBL" id="KAL0266071.1"/>
    </source>
</evidence>
<reference evidence="1" key="1">
    <citation type="journal article" date="2024" name="Gigascience">
        <title>Chromosome-level genome of the poultry shaft louse Menopon gallinae provides insight into the host-switching and adaptive evolution of parasitic lice.</title>
        <authorList>
            <person name="Xu Y."/>
            <person name="Ma L."/>
            <person name="Liu S."/>
            <person name="Liang Y."/>
            <person name="Liu Q."/>
            <person name="He Z."/>
            <person name="Tian L."/>
            <person name="Duan Y."/>
            <person name="Cai W."/>
            <person name="Li H."/>
            <person name="Song F."/>
        </authorList>
    </citation>
    <scope>NUCLEOTIDE SEQUENCE</scope>
    <source>
        <strain evidence="1">Cailab_2023a</strain>
    </source>
</reference>
<dbReference type="InterPro" id="IPR029063">
    <property type="entry name" value="SAM-dependent_MTases_sf"/>
</dbReference>
<dbReference type="PANTHER" id="PTHR14911">
    <property type="entry name" value="THUMP DOMAIN-CONTAINING"/>
    <property type="match status" value="1"/>
</dbReference>
<dbReference type="Gene3D" id="3.40.50.150">
    <property type="entry name" value="Vaccinia Virus protein VP39"/>
    <property type="match status" value="1"/>
</dbReference>
<dbReference type="PANTHER" id="PTHR14911:SF13">
    <property type="entry name" value="TRNA (GUANINE(6)-N2)-METHYLTRANSFERASE THUMP3"/>
    <property type="match status" value="1"/>
</dbReference>
<organism evidence="1">
    <name type="scientific">Menopon gallinae</name>
    <name type="common">poultry shaft louse</name>
    <dbReference type="NCBI Taxonomy" id="328185"/>
    <lineage>
        <taxon>Eukaryota</taxon>
        <taxon>Metazoa</taxon>
        <taxon>Ecdysozoa</taxon>
        <taxon>Arthropoda</taxon>
        <taxon>Hexapoda</taxon>
        <taxon>Insecta</taxon>
        <taxon>Pterygota</taxon>
        <taxon>Neoptera</taxon>
        <taxon>Paraneoptera</taxon>
        <taxon>Psocodea</taxon>
        <taxon>Troctomorpha</taxon>
        <taxon>Phthiraptera</taxon>
        <taxon>Amblycera</taxon>
        <taxon>Menoponidae</taxon>
        <taxon>Menopon</taxon>
    </lineage>
</organism>
<dbReference type="GO" id="GO:0016423">
    <property type="term" value="F:tRNA (guanine) methyltransferase activity"/>
    <property type="evidence" value="ECO:0007669"/>
    <property type="project" value="TreeGrafter"/>
</dbReference>
<dbReference type="EMBL" id="JARGDH010000006">
    <property type="protein sequence ID" value="KAL0266071.1"/>
    <property type="molecule type" value="Genomic_DNA"/>
</dbReference>
<proteinExistence type="predicted"/>
<dbReference type="GO" id="GO:0030488">
    <property type="term" value="P:tRNA methylation"/>
    <property type="evidence" value="ECO:0007669"/>
    <property type="project" value="TreeGrafter"/>
</dbReference>
<sequence>MLLLVRYAKANDDCAALESHTLLKNHGWPFSVHKHAQHDDPFEILECALGAADVLCSEAVWAKSVGVLLNFGSRDDLHLVHDYYVARYGLRTRSLKDFVSAIATLGDFSFVKSALFIRSHFYGEKKVRHEDVVAEFEYLVTNADSTGTLLDVDVARDFYISLLYKKSRRTFWMALCVKNFRFIGRTSMNVEDAVFTANLCDIRSGMVVYDPCVGSGSLLLAPAVKGACVVGSDIDWWEMVGSCEQRGRLLGALQGDVAQHFVAEADRVVVDIPYGRRVSLGKEVLGTFIRKVGSAARRVLRRDGVLGMWAPVSDAVEIEGMALVTQYVQRSFFVQRSLLVFRKTH</sequence>
<protein>
    <submittedName>
        <fullName evidence="1">Uncharacterized protein</fullName>
    </submittedName>
</protein>
<dbReference type="AlphaFoldDB" id="A0AAW2H8J4"/>
<comment type="caution">
    <text evidence="1">The sequence shown here is derived from an EMBL/GenBank/DDBJ whole genome shotgun (WGS) entry which is preliminary data.</text>
</comment>